<evidence type="ECO:0000313" key="2">
    <source>
        <dbReference type="EMBL" id="CAI5738349.1"/>
    </source>
</evidence>
<dbReference type="EMBL" id="CANTFL010001372">
    <property type="protein sequence ID" value="CAI5738349.1"/>
    <property type="molecule type" value="Genomic_DNA"/>
</dbReference>
<name>A0AAV0USB1_HYABA</name>
<reference evidence="2" key="1">
    <citation type="submission" date="2022-12" db="EMBL/GenBank/DDBJ databases">
        <authorList>
            <person name="Webb A."/>
        </authorList>
    </citation>
    <scope>NUCLEOTIDE SEQUENCE</scope>
    <source>
        <strain evidence="2">Hp1</strain>
    </source>
</reference>
<keyword evidence="3" id="KW-1185">Reference proteome</keyword>
<organism evidence="2 3">
    <name type="scientific">Hyaloperonospora brassicae</name>
    <name type="common">Brassica downy mildew</name>
    <name type="synonym">Peronospora brassicae</name>
    <dbReference type="NCBI Taxonomy" id="162125"/>
    <lineage>
        <taxon>Eukaryota</taxon>
        <taxon>Sar</taxon>
        <taxon>Stramenopiles</taxon>
        <taxon>Oomycota</taxon>
        <taxon>Peronosporomycetes</taxon>
        <taxon>Peronosporales</taxon>
        <taxon>Peronosporaceae</taxon>
        <taxon>Hyaloperonospora</taxon>
    </lineage>
</organism>
<proteinExistence type="predicted"/>
<feature type="region of interest" description="Disordered" evidence="1">
    <location>
        <begin position="104"/>
        <end position="147"/>
    </location>
</feature>
<accession>A0AAV0USB1</accession>
<protein>
    <recommendedName>
        <fullName evidence="4">Retrotransposon gag domain-containing protein</fullName>
    </recommendedName>
</protein>
<evidence type="ECO:0000256" key="1">
    <source>
        <dbReference type="SAM" id="MobiDB-lite"/>
    </source>
</evidence>
<sequence>MKETTTNPDQRDQVENKIPKPFKFVEDAIKMEGWQYEELAKMYEWKMLKNLLSSDPVLQVLRPKLIDEIQDQITCACRSLYEKLIPLTDKAKIEDQARTTIADMTKEHHTGSSQYASAESESDSEASTGIQRMSLGPSGSSYLHDRAKGIKADPRSAAISTTGDDAVALQVHLLSYIDNAMERYEQRQRNGVGRIASRSIRLWRSPKAPPYESDREDLRRSLMAPAEVSTNSRPSPQRIRFSVTGDLKKFNGRDRDEDRARIWISKVKSAFLRDQIPDEEKCLVFDLLEGFMVRYEGYGVSDVIQYYHARQRPDETPLEYLHRLNGEAIRDKVAIREGRHATRHEHVEQFISTLDDRELAKQLTLLQLSDADDMEETLRAYQRMEKLYTKTLMGPGKFHQRSKVHADQVPQINPSACGKVHEIGKCPLKKFYNLMRKRHVPTKHAGMFPSEADEMLN</sequence>
<dbReference type="AlphaFoldDB" id="A0AAV0USB1"/>
<evidence type="ECO:0000313" key="3">
    <source>
        <dbReference type="Proteomes" id="UP001162031"/>
    </source>
</evidence>
<gene>
    <name evidence="2" type="ORF">HBR001_LOCUS7457</name>
</gene>
<comment type="caution">
    <text evidence="2">The sequence shown here is derived from an EMBL/GenBank/DDBJ whole genome shotgun (WGS) entry which is preliminary data.</text>
</comment>
<dbReference type="Proteomes" id="UP001162031">
    <property type="component" value="Unassembled WGS sequence"/>
</dbReference>
<evidence type="ECO:0008006" key="4">
    <source>
        <dbReference type="Google" id="ProtNLM"/>
    </source>
</evidence>